<organism evidence="2 3">
    <name type="scientific">Lasius niger</name>
    <name type="common">Black garden ant</name>
    <dbReference type="NCBI Taxonomy" id="67767"/>
    <lineage>
        <taxon>Eukaryota</taxon>
        <taxon>Metazoa</taxon>
        <taxon>Ecdysozoa</taxon>
        <taxon>Arthropoda</taxon>
        <taxon>Hexapoda</taxon>
        <taxon>Insecta</taxon>
        <taxon>Pterygota</taxon>
        <taxon>Neoptera</taxon>
        <taxon>Endopterygota</taxon>
        <taxon>Hymenoptera</taxon>
        <taxon>Apocrita</taxon>
        <taxon>Aculeata</taxon>
        <taxon>Formicoidea</taxon>
        <taxon>Formicidae</taxon>
        <taxon>Formicinae</taxon>
        <taxon>Lasius</taxon>
        <taxon>Lasius</taxon>
    </lineage>
</organism>
<comment type="caution">
    <text evidence="2">The sequence shown here is derived from an EMBL/GenBank/DDBJ whole genome shotgun (WGS) entry which is preliminary data.</text>
</comment>
<gene>
    <name evidence="2" type="ORF">RF55_11242</name>
</gene>
<sequence length="351" mass="39496">MAKAREKGNPAYWRKKCDELGIQSLSSERKLERLENDLDEHKMEVDSLMKENDGLIKEKEGLIKRNIGVNTSPRKEKTREDTNEQTESPPPRVVMRPALKGISKPVPTMPKLPRDKLDEIQEDMVRHLETIYKLREELDSNAGNVHVKGTSRKEEWPLPGPSRNKEGKLGEREKGGKETQKDKIKDREGAVRRAPRTAAISIKSNEKEFSYAQALKVARDKIDLSAMGIESSRIRKAANGGIIIEIPGKDGTAKADELMDKIQEVFKKGNVKAVVKRPTVKGELRVYGFDDSVQAEDIREEISKKGCLEKDIDRPDQGHAKRTVHCLGSLSTGNDDSNCIGRKAQNWLDRG</sequence>
<feature type="compositionally biased region" description="Basic and acidic residues" evidence="1">
    <location>
        <begin position="73"/>
        <end position="82"/>
    </location>
</feature>
<keyword evidence="3" id="KW-1185">Reference proteome</keyword>
<dbReference type="PaxDb" id="67767-A0A0J7N926"/>
<accession>A0A0J7N926</accession>
<feature type="region of interest" description="Disordered" evidence="1">
    <location>
        <begin position="143"/>
        <end position="192"/>
    </location>
</feature>
<reference evidence="2 3" key="1">
    <citation type="submission" date="2015-04" db="EMBL/GenBank/DDBJ databases">
        <title>Lasius niger genome sequencing.</title>
        <authorList>
            <person name="Konorov E.A."/>
            <person name="Nikitin M.A."/>
            <person name="Kirill M.V."/>
            <person name="Chang P."/>
        </authorList>
    </citation>
    <scope>NUCLEOTIDE SEQUENCE [LARGE SCALE GENOMIC DNA]</scope>
    <source>
        <tissue evidence="2">Whole</tissue>
    </source>
</reference>
<protein>
    <submittedName>
        <fullName evidence="2">Uncharacterized protein</fullName>
    </submittedName>
</protein>
<feature type="region of interest" description="Disordered" evidence="1">
    <location>
        <begin position="64"/>
        <end position="113"/>
    </location>
</feature>
<name>A0A0J7N926_LASNI</name>
<dbReference type="EMBL" id="LBMM01008091">
    <property type="protein sequence ID" value="KMQ89155.1"/>
    <property type="molecule type" value="Genomic_DNA"/>
</dbReference>
<dbReference type="OrthoDB" id="7554769at2759"/>
<feature type="compositionally biased region" description="Basic and acidic residues" evidence="1">
    <location>
        <begin position="163"/>
        <end position="191"/>
    </location>
</feature>
<evidence type="ECO:0000313" key="2">
    <source>
        <dbReference type="EMBL" id="KMQ89155.1"/>
    </source>
</evidence>
<evidence type="ECO:0000256" key="1">
    <source>
        <dbReference type="SAM" id="MobiDB-lite"/>
    </source>
</evidence>
<evidence type="ECO:0000313" key="3">
    <source>
        <dbReference type="Proteomes" id="UP000036403"/>
    </source>
</evidence>
<dbReference type="Proteomes" id="UP000036403">
    <property type="component" value="Unassembled WGS sequence"/>
</dbReference>
<proteinExistence type="predicted"/>
<dbReference type="AlphaFoldDB" id="A0A0J7N926"/>